<dbReference type="EMBL" id="QLMG01000003">
    <property type="protein sequence ID" value="RAK22014.1"/>
    <property type="molecule type" value="Genomic_DNA"/>
</dbReference>
<dbReference type="InterPro" id="IPR011991">
    <property type="entry name" value="ArsR-like_HTH"/>
</dbReference>
<reference evidence="3 4" key="1">
    <citation type="submission" date="2018-06" db="EMBL/GenBank/DDBJ databases">
        <title>Genomic Encyclopedia of Archaeal and Bacterial Type Strains, Phase II (KMG-II): from individual species to whole genera.</title>
        <authorList>
            <person name="Goeker M."/>
        </authorList>
    </citation>
    <scope>NUCLEOTIDE SEQUENCE [LARGE SCALE GENOMIC DNA]</scope>
    <source>
        <strain evidence="3 4">DSM 22011</strain>
    </source>
</reference>
<evidence type="ECO:0000313" key="4">
    <source>
        <dbReference type="Proteomes" id="UP000249165"/>
    </source>
</evidence>
<dbReference type="SUPFAM" id="SSF52788">
    <property type="entry name" value="Phosphotyrosine protein phosphatases I"/>
    <property type="match status" value="1"/>
</dbReference>
<dbReference type="InterPro" id="IPR036388">
    <property type="entry name" value="WH-like_DNA-bd_sf"/>
</dbReference>
<dbReference type="PROSITE" id="PS50987">
    <property type="entry name" value="HTH_ARSR_2"/>
    <property type="match status" value="1"/>
</dbReference>
<keyword evidence="1" id="KW-0059">Arsenical resistance</keyword>
<dbReference type="InterPro" id="IPR036390">
    <property type="entry name" value="WH_DNA-bd_sf"/>
</dbReference>
<proteinExistence type="predicted"/>
<dbReference type="InterPro" id="IPR023485">
    <property type="entry name" value="Ptyr_pPase"/>
</dbReference>
<gene>
    <name evidence="3" type="ORF">ATI53_1003170</name>
</gene>
<dbReference type="InterPro" id="IPR036196">
    <property type="entry name" value="Ptyr_pPase_sf"/>
</dbReference>
<dbReference type="PANTHER" id="PTHR43428">
    <property type="entry name" value="ARSENATE REDUCTASE"/>
    <property type="match status" value="1"/>
</dbReference>
<dbReference type="InterPro" id="IPR001845">
    <property type="entry name" value="HTH_ArsR_DNA-bd_dom"/>
</dbReference>
<organism evidence="3 4">
    <name type="scientific">Salipiger aestuarii</name>
    <dbReference type="NCBI Taxonomy" id="568098"/>
    <lineage>
        <taxon>Bacteria</taxon>
        <taxon>Pseudomonadati</taxon>
        <taxon>Pseudomonadota</taxon>
        <taxon>Alphaproteobacteria</taxon>
        <taxon>Rhodobacterales</taxon>
        <taxon>Roseobacteraceae</taxon>
        <taxon>Salipiger</taxon>
    </lineage>
</organism>
<dbReference type="PANTHER" id="PTHR43428:SF1">
    <property type="entry name" value="ARSENATE REDUCTASE"/>
    <property type="match status" value="1"/>
</dbReference>
<dbReference type="RefSeq" id="WP_111549722.1">
    <property type="nucleotide sequence ID" value="NZ_LIQE01000002.1"/>
</dbReference>
<feature type="domain" description="HTH arsR-type" evidence="2">
    <location>
        <begin position="1"/>
        <end position="94"/>
    </location>
</feature>
<evidence type="ECO:0000313" key="3">
    <source>
        <dbReference type="EMBL" id="RAK22014.1"/>
    </source>
</evidence>
<evidence type="ECO:0000256" key="1">
    <source>
        <dbReference type="ARBA" id="ARBA00022849"/>
    </source>
</evidence>
<comment type="caution">
    <text evidence="3">The sequence shown here is derived from an EMBL/GenBank/DDBJ whole genome shotgun (WGS) entry which is preliminary data.</text>
</comment>
<dbReference type="GO" id="GO:0046685">
    <property type="term" value="P:response to arsenic-containing substance"/>
    <property type="evidence" value="ECO:0007669"/>
    <property type="project" value="UniProtKB-KW"/>
</dbReference>
<dbReference type="GO" id="GO:0003700">
    <property type="term" value="F:DNA-binding transcription factor activity"/>
    <property type="evidence" value="ECO:0007669"/>
    <property type="project" value="InterPro"/>
</dbReference>
<dbReference type="Gene3D" id="3.40.50.2300">
    <property type="match status" value="1"/>
</dbReference>
<dbReference type="Pfam" id="PF12840">
    <property type="entry name" value="HTH_20"/>
    <property type="match status" value="1"/>
</dbReference>
<dbReference type="SUPFAM" id="SSF46785">
    <property type="entry name" value="Winged helix' DNA-binding domain"/>
    <property type="match status" value="1"/>
</dbReference>
<dbReference type="SMART" id="SM00226">
    <property type="entry name" value="LMWPc"/>
    <property type="match status" value="1"/>
</dbReference>
<dbReference type="SMART" id="SM00418">
    <property type="entry name" value="HTH_ARSR"/>
    <property type="match status" value="1"/>
</dbReference>
<dbReference type="CDD" id="cd00090">
    <property type="entry name" value="HTH_ARSR"/>
    <property type="match status" value="1"/>
</dbReference>
<protein>
    <submittedName>
        <fullName evidence="3">Protein-tyrosine-phosphatase</fullName>
    </submittedName>
</protein>
<evidence type="ECO:0000259" key="2">
    <source>
        <dbReference type="PROSITE" id="PS50987"/>
    </source>
</evidence>
<accession>A0A327YLR8</accession>
<keyword evidence="4" id="KW-1185">Reference proteome</keyword>
<sequence>MEMNRFDQLATLSHPQRMGLFRLLMRRYPDAVAAGEIATALDLKPSTASVYLAALREAGLIVQSRNGRSLLYRAHVTAVQGLVGFLIDDCCHGRPELCRPTPPYRKDTDMADTSYNVLFICTGNSARSIMAEALLTRLADGRFRAFSAGTRPYSTLNPLAVKMLTDKGFDVSALRAKHVSEFWGKDAPRLDFVFTVCDRAANEDCPAWPGQPISAHWGLPDPVKATGTEAEQMLAFQQVFGMLRHRLIAFTALPLKTLDRISLQHALDDLALSRDTNESLTE</sequence>
<dbReference type="Proteomes" id="UP000249165">
    <property type="component" value="Unassembled WGS sequence"/>
</dbReference>
<dbReference type="OrthoDB" id="9793058at2"/>
<dbReference type="CDD" id="cd16345">
    <property type="entry name" value="LMWP_ArsC"/>
    <property type="match status" value="1"/>
</dbReference>
<dbReference type="AlphaFoldDB" id="A0A327YLR8"/>
<dbReference type="Gene3D" id="1.10.10.10">
    <property type="entry name" value="Winged helix-like DNA-binding domain superfamily/Winged helix DNA-binding domain"/>
    <property type="match status" value="1"/>
</dbReference>
<name>A0A327YLR8_9RHOB</name>
<dbReference type="Pfam" id="PF01451">
    <property type="entry name" value="LMWPc"/>
    <property type="match status" value="1"/>
</dbReference>